<dbReference type="KEGG" id="vg:5600600"/>
<keyword evidence="2" id="KW-1185">Reference proteome</keyword>
<organism evidence="1 2">
    <name type="scientific">Thermus phage P74-26</name>
    <dbReference type="NCBI Taxonomy" id="2914007"/>
    <lineage>
        <taxon>Viruses</taxon>
        <taxon>Duplodnaviria</taxon>
        <taxon>Heunggongvirae</taxon>
        <taxon>Uroviricota</taxon>
        <taxon>Caudoviricetes</taxon>
        <taxon>Oshimavirus</taxon>
        <taxon>Thermus virus P74-26</taxon>
    </lineage>
</organism>
<evidence type="ECO:0000313" key="2">
    <source>
        <dbReference type="Proteomes" id="UP000001133"/>
    </source>
</evidence>
<name>A7XXP0_BP742</name>
<dbReference type="RefSeq" id="YP_001468036.1">
    <property type="nucleotide sequence ID" value="NC_009804.1"/>
</dbReference>
<reference evidence="1 2" key="1">
    <citation type="journal article" date="2008" name="J. Mol. Biol.">
        <title>Genome comparison and proteomic characterization of Thermus thermophilus bacteriophages P23-45 and P74-26: siphoviruses with triplex-forming sequences and the longest known tails.</title>
        <authorList>
            <person name="Minakhin L."/>
            <person name="Goel M."/>
            <person name="Berdygulova Z."/>
            <person name="Ramanculov E."/>
            <person name="Florens L."/>
            <person name="Glazko G."/>
            <person name="Karamychev V.N."/>
            <person name="Slesarev A.I."/>
            <person name="Kozyavkin S.A."/>
            <person name="Khromov I."/>
            <person name="Ackermann H.W."/>
            <person name="Washburn M."/>
            <person name="Mushegian A."/>
            <person name="Severinov K."/>
        </authorList>
    </citation>
    <scope>NUCLEOTIDE SEQUENCE</scope>
</reference>
<gene>
    <name evidence="1" type="ORF">P74p66</name>
</gene>
<proteinExistence type="predicted"/>
<dbReference type="EMBL" id="EU100884">
    <property type="protein sequence ID" value="ABU97016.1"/>
    <property type="molecule type" value="Genomic_DNA"/>
</dbReference>
<dbReference type="Proteomes" id="UP000001133">
    <property type="component" value="Segment"/>
</dbReference>
<sequence>MGTIGRYVRYQWQLRLMAKFILDFDSYAIYLEMNDDDGTITLERGDEAFDERLILTSSSVIYVLEEHPDYLPVERATVVFDGKELKIVEEFKGFKVPEWLLNP</sequence>
<evidence type="ECO:0000313" key="1">
    <source>
        <dbReference type="EMBL" id="ABU97016.1"/>
    </source>
</evidence>
<dbReference type="GeneID" id="5600600"/>
<accession>A7XXP0</accession>
<protein>
    <submittedName>
        <fullName evidence="1">Uncharacterized protein</fullName>
    </submittedName>
</protein>